<organism evidence="4 5">
    <name type="scientific">Merluccius polli</name>
    <name type="common">Benguela hake</name>
    <name type="synonym">Merluccius cadenati</name>
    <dbReference type="NCBI Taxonomy" id="89951"/>
    <lineage>
        <taxon>Eukaryota</taxon>
        <taxon>Metazoa</taxon>
        <taxon>Chordata</taxon>
        <taxon>Craniata</taxon>
        <taxon>Vertebrata</taxon>
        <taxon>Euteleostomi</taxon>
        <taxon>Actinopterygii</taxon>
        <taxon>Neopterygii</taxon>
        <taxon>Teleostei</taxon>
        <taxon>Neoteleostei</taxon>
        <taxon>Acanthomorphata</taxon>
        <taxon>Zeiogadaria</taxon>
        <taxon>Gadariae</taxon>
        <taxon>Gadiformes</taxon>
        <taxon>Gadoidei</taxon>
        <taxon>Merlucciidae</taxon>
        <taxon>Merluccius</taxon>
    </lineage>
</organism>
<evidence type="ECO:0000313" key="5">
    <source>
        <dbReference type="Proteomes" id="UP001174136"/>
    </source>
</evidence>
<name>A0AA47MJN9_MERPO</name>
<dbReference type="PANTHER" id="PTHR37984">
    <property type="entry name" value="PROTEIN CBG26694"/>
    <property type="match status" value="1"/>
</dbReference>
<evidence type="ECO:0000313" key="4">
    <source>
        <dbReference type="EMBL" id="KAK0141568.1"/>
    </source>
</evidence>
<dbReference type="AlphaFoldDB" id="A0AA47MJN9"/>
<comment type="caution">
    <text evidence="4">The sequence shown here is derived from an EMBL/GenBank/DDBJ whole genome shotgun (WGS) entry which is preliminary data.</text>
</comment>
<feature type="domain" description="Integrase zinc-binding" evidence="3">
    <location>
        <begin position="91"/>
        <end position="131"/>
    </location>
</feature>
<gene>
    <name evidence="4" type="ORF">N1851_021279</name>
</gene>
<dbReference type="EMBL" id="JAOPHQ010003794">
    <property type="protein sequence ID" value="KAK0141568.1"/>
    <property type="molecule type" value="Genomic_DNA"/>
</dbReference>
<evidence type="ECO:0000256" key="2">
    <source>
        <dbReference type="SAM" id="MobiDB-lite"/>
    </source>
</evidence>
<protein>
    <recommendedName>
        <fullName evidence="1">Gypsy retrotransposon integrase-like protein 1</fullName>
    </recommendedName>
</protein>
<feature type="region of interest" description="Disordered" evidence="2">
    <location>
        <begin position="224"/>
        <end position="283"/>
    </location>
</feature>
<sequence length="283" mass="31245">MVGAVQTAGDAEGWLPLSARQLEQQQRADETLAAVRDWLEAGRRPSWPEVSARGAEVKAYHSQWGCFQLHDGVVYRRWQEPRGKGDILQLLVPRVLQLVHGSVGAGHFGNSKTLHRLRGRFYWPGCRRDVELHAQAASGVRQKRGYDTRCRGRAFIHGDRVWVYCPVRKRGVCPKLRSHWQGPGEILGVVSKVVYRLRMPGRGRVVVLHRDRLSPYRPLAPAVAEEEGAGTGAPPAPAGSPAPDGAAGPAVATPGRIQRPTRRRRPPEHLRDYVSGEGAVGDD</sequence>
<keyword evidence="5" id="KW-1185">Reference proteome</keyword>
<dbReference type="FunFam" id="1.10.340.70:FF:000001">
    <property type="entry name" value="Retrovirus-related Pol polyprotein from transposon gypsy-like Protein"/>
    <property type="match status" value="1"/>
</dbReference>
<evidence type="ECO:0000259" key="3">
    <source>
        <dbReference type="Pfam" id="PF17921"/>
    </source>
</evidence>
<reference evidence="4" key="1">
    <citation type="journal article" date="2023" name="Front. Mar. Sci.">
        <title>A new Merluccius polli reference genome to investigate the effects of global change in West African waters.</title>
        <authorList>
            <person name="Mateo J.L."/>
            <person name="Blanco-Fernandez C."/>
            <person name="Garcia-Vazquez E."/>
            <person name="Machado-Schiaffino G."/>
        </authorList>
    </citation>
    <scope>NUCLEOTIDE SEQUENCE</scope>
    <source>
        <strain evidence="4">C29</strain>
        <tissue evidence="4">Fin</tissue>
    </source>
</reference>
<dbReference type="PANTHER" id="PTHR37984:SF15">
    <property type="entry name" value="INTEGRASE CATALYTIC DOMAIN-CONTAINING PROTEIN"/>
    <property type="match status" value="1"/>
</dbReference>
<dbReference type="InterPro" id="IPR041588">
    <property type="entry name" value="Integrase_H2C2"/>
</dbReference>
<accession>A0AA47MJN9</accession>
<evidence type="ECO:0000256" key="1">
    <source>
        <dbReference type="ARBA" id="ARBA00039658"/>
    </source>
</evidence>
<proteinExistence type="predicted"/>
<dbReference type="Gene3D" id="1.10.340.70">
    <property type="match status" value="1"/>
</dbReference>
<dbReference type="InterPro" id="IPR050951">
    <property type="entry name" value="Retrovirus_Pol_polyprotein"/>
</dbReference>
<feature type="compositionally biased region" description="Low complexity" evidence="2">
    <location>
        <begin position="241"/>
        <end position="258"/>
    </location>
</feature>
<dbReference type="Proteomes" id="UP001174136">
    <property type="component" value="Unassembled WGS sequence"/>
</dbReference>
<dbReference type="Pfam" id="PF17921">
    <property type="entry name" value="Integrase_H2C2"/>
    <property type="match status" value="1"/>
</dbReference>